<gene>
    <name evidence="1" type="ORF">FTUN_2859</name>
</gene>
<dbReference type="Proteomes" id="UP000503447">
    <property type="component" value="Chromosome"/>
</dbReference>
<name>A0A6M5YQQ1_9BACT</name>
<accession>A0A6M5YQQ1</accession>
<keyword evidence="2" id="KW-1185">Reference proteome</keyword>
<proteinExistence type="predicted"/>
<evidence type="ECO:0000313" key="1">
    <source>
        <dbReference type="EMBL" id="QJW95312.1"/>
    </source>
</evidence>
<evidence type="ECO:0008006" key="3">
    <source>
        <dbReference type="Google" id="ProtNLM"/>
    </source>
</evidence>
<sequence>MRRGRRFKEDALGAKNGPNRSPHFCSSVGSFNRCLLRNLWIDLFGFSRSLTSVAVGGSGRISHSSIYMDGKGHSVADRAALVIAVETFFEAGPIVPYAAADCAELVRALPAVGYAPGRCTLLAAHRTTKAVIEATLKRLPRVAGDAESLLVLIVSRGFHVKNRGYIACADTIVPDPAETAVSVADLVAALHKVKAKEITLLLDLDPLVLAENKAAQPGIDAAEFAGLMNASPKCVGLLAADPEERSFESAQLKHGIWRMHLLEALTGKVRSGATKSGSLTAAALHAFLADAVPRTLRRAYETPQEQTPALYGGANAAAVVAELGTLIGSGGDLLDPARMKRVVFRADSPGHVKDLAGYRKTHTLPDRANEWARKYVNRVAGPDIKADLDNTFDMVRESFGYKRKDLDVSAERDGLGFIRTPDFEYTVTVNVNEDEPSDVIWRREVSRLSGPEFVRSEGFRNVFGSMFNKLVFEFSAPVDVADFVDRIEDAPPEGVKVTVASDSGAAVVALAGFAGRVSVTRDAVTIEGQTGNPSSLLEQFLLFLRKFGGLGEPKALPGGQ</sequence>
<dbReference type="AlphaFoldDB" id="A0A6M5YQQ1"/>
<reference evidence="2" key="1">
    <citation type="submission" date="2020-05" db="EMBL/GenBank/DDBJ databases">
        <title>Frigoriglobus tundricola gen. nov., sp. nov., a psychrotolerant cellulolytic planctomycete of the family Gemmataceae with two divergent copies of 16S rRNA gene.</title>
        <authorList>
            <person name="Kulichevskaya I.S."/>
            <person name="Ivanova A.A."/>
            <person name="Naumoff D.G."/>
            <person name="Beletsky A.V."/>
            <person name="Rijpstra W.I.C."/>
            <person name="Sinninghe Damste J.S."/>
            <person name="Mardanov A.V."/>
            <person name="Ravin N.V."/>
            <person name="Dedysh S.N."/>
        </authorList>
    </citation>
    <scope>NUCLEOTIDE SEQUENCE [LARGE SCALE GENOMIC DNA]</scope>
    <source>
        <strain evidence="2">PL17</strain>
    </source>
</reference>
<protein>
    <recommendedName>
        <fullName evidence="3">Peptidase C14 caspase catalytic subunit p20</fullName>
    </recommendedName>
</protein>
<dbReference type="EMBL" id="CP053452">
    <property type="protein sequence ID" value="QJW95312.1"/>
    <property type="molecule type" value="Genomic_DNA"/>
</dbReference>
<dbReference type="KEGG" id="ftj:FTUN_2859"/>
<evidence type="ECO:0000313" key="2">
    <source>
        <dbReference type="Proteomes" id="UP000503447"/>
    </source>
</evidence>
<organism evidence="1 2">
    <name type="scientific">Frigoriglobus tundricola</name>
    <dbReference type="NCBI Taxonomy" id="2774151"/>
    <lineage>
        <taxon>Bacteria</taxon>
        <taxon>Pseudomonadati</taxon>
        <taxon>Planctomycetota</taxon>
        <taxon>Planctomycetia</taxon>
        <taxon>Gemmatales</taxon>
        <taxon>Gemmataceae</taxon>
        <taxon>Frigoriglobus</taxon>
    </lineage>
</organism>